<name>A0A068RH46_9FUNG</name>
<protein>
    <recommendedName>
        <fullName evidence="1">F-box domain-containing protein</fullName>
    </recommendedName>
</protein>
<dbReference type="Gene3D" id="3.80.10.10">
    <property type="entry name" value="Ribonuclease Inhibitor"/>
    <property type="match status" value="1"/>
</dbReference>
<dbReference type="SUPFAM" id="SSF52047">
    <property type="entry name" value="RNI-like"/>
    <property type="match status" value="1"/>
</dbReference>
<keyword evidence="3" id="KW-1185">Reference proteome</keyword>
<proteinExistence type="predicted"/>
<organism evidence="2 3">
    <name type="scientific">Lichtheimia corymbifera JMRC:FSU:9682</name>
    <dbReference type="NCBI Taxonomy" id="1263082"/>
    <lineage>
        <taxon>Eukaryota</taxon>
        <taxon>Fungi</taxon>
        <taxon>Fungi incertae sedis</taxon>
        <taxon>Mucoromycota</taxon>
        <taxon>Mucoromycotina</taxon>
        <taxon>Mucoromycetes</taxon>
        <taxon>Mucorales</taxon>
        <taxon>Lichtheimiaceae</taxon>
        <taxon>Lichtheimia</taxon>
    </lineage>
</organism>
<dbReference type="STRING" id="1263082.A0A068RH46"/>
<dbReference type="SMART" id="SM00256">
    <property type="entry name" value="FBOX"/>
    <property type="match status" value="1"/>
</dbReference>
<accession>A0A068RH46</accession>
<dbReference type="InterPro" id="IPR001810">
    <property type="entry name" value="F-box_dom"/>
</dbReference>
<comment type="caution">
    <text evidence="2">The sequence shown here is derived from an EMBL/GenBank/DDBJ whole genome shotgun (WGS) entry which is preliminary data.</text>
</comment>
<dbReference type="InterPro" id="IPR032675">
    <property type="entry name" value="LRR_dom_sf"/>
</dbReference>
<reference evidence="2" key="1">
    <citation type="submission" date="2013-08" db="EMBL/GenBank/DDBJ databases">
        <title>Gene expansion shapes genome architecture in the human pathogen Lichtheimia corymbifera: an evolutionary genomics analysis in the ancient terrestrial Mucorales (Mucoromycotina).</title>
        <authorList>
            <person name="Schwartze V.U."/>
            <person name="Winter S."/>
            <person name="Shelest E."/>
            <person name="Marcet-Houben M."/>
            <person name="Horn F."/>
            <person name="Wehner S."/>
            <person name="Hoffmann K."/>
            <person name="Riege K."/>
            <person name="Sammeth M."/>
            <person name="Nowrousian M."/>
            <person name="Valiante V."/>
            <person name="Linde J."/>
            <person name="Jacobsen I.D."/>
            <person name="Marz M."/>
            <person name="Brakhage A.A."/>
            <person name="Gabaldon T."/>
            <person name="Bocker S."/>
            <person name="Voigt K."/>
        </authorList>
    </citation>
    <scope>NUCLEOTIDE SEQUENCE [LARGE SCALE GENOMIC DNA]</scope>
    <source>
        <strain evidence="2">FSU 9682</strain>
    </source>
</reference>
<evidence type="ECO:0000259" key="1">
    <source>
        <dbReference type="PROSITE" id="PS50181"/>
    </source>
</evidence>
<sequence>MAENASFITRLPPEILILIFANLSLQHRVQCLCVCRSWRAFLFSWSGLWNELSDNDGYDMIKLFKACMQSSSGTPMRYRIDNIHIHATRRRKHKQIVRLLKEYQKRCRIQSVHLYGNISRHWFQRMIRLEDMVRLTLNGVSNPAPDKVFAIVLHECPNLKHFVYHTEWTAHAPASPSSSFNWSFPPHHKLLSLDMYLHARVDNFPLHRLLLSLPYLAAIRLSPYDFFDGAAHVLHMLQQHTFLQAIRFNYHDNDVDEYQQLRGKGGGGGLCQLQIQELCGIDDTAVLPFLIQHHTTLQILDIHFAGYLTHLTANALASFPFSVLERISLSNLAGAHPSHLMAFFARATRLRQVCIFALDAFNDNVLYTLGQYATRLESLYIADCENITPKGLLQFATTAKCRSTTLALCQVDHDMVDPSTTSYDDDNVLDAIRQALPQLVSI</sequence>
<feature type="domain" description="F-box" evidence="1">
    <location>
        <begin position="5"/>
        <end position="52"/>
    </location>
</feature>
<dbReference type="InterPro" id="IPR036047">
    <property type="entry name" value="F-box-like_dom_sf"/>
</dbReference>
<dbReference type="AlphaFoldDB" id="A0A068RH46"/>
<dbReference type="EMBL" id="CBTN010000002">
    <property type="protein sequence ID" value="CDH48967.1"/>
    <property type="molecule type" value="Genomic_DNA"/>
</dbReference>
<dbReference type="Pfam" id="PF12937">
    <property type="entry name" value="F-box-like"/>
    <property type="match status" value="1"/>
</dbReference>
<dbReference type="OrthoDB" id="2262449at2759"/>
<dbReference type="Proteomes" id="UP000027586">
    <property type="component" value="Unassembled WGS sequence"/>
</dbReference>
<evidence type="ECO:0000313" key="2">
    <source>
        <dbReference type="EMBL" id="CDH48967.1"/>
    </source>
</evidence>
<dbReference type="Gene3D" id="1.20.1280.50">
    <property type="match status" value="1"/>
</dbReference>
<dbReference type="VEuPathDB" id="FungiDB:LCOR_00730.1"/>
<gene>
    <name evidence="2" type="ORF">LCOR_00730.1</name>
</gene>
<evidence type="ECO:0000313" key="3">
    <source>
        <dbReference type="Proteomes" id="UP000027586"/>
    </source>
</evidence>
<dbReference type="PROSITE" id="PS50181">
    <property type="entry name" value="FBOX"/>
    <property type="match status" value="1"/>
</dbReference>
<dbReference type="SUPFAM" id="SSF81383">
    <property type="entry name" value="F-box domain"/>
    <property type="match status" value="1"/>
</dbReference>